<proteinExistence type="predicted"/>
<keyword evidence="1" id="KW-0238">DNA-binding</keyword>
<dbReference type="PANTHER" id="PTHR38479">
    <property type="entry name" value="LMO0824 PROTEIN"/>
    <property type="match status" value="1"/>
</dbReference>
<organism evidence="1 2">
    <name type="scientific">Nonomuraea typhae</name>
    <dbReference type="NCBI Taxonomy" id="2603600"/>
    <lineage>
        <taxon>Bacteria</taxon>
        <taxon>Bacillati</taxon>
        <taxon>Actinomycetota</taxon>
        <taxon>Actinomycetes</taxon>
        <taxon>Streptosporangiales</taxon>
        <taxon>Streptosporangiaceae</taxon>
        <taxon>Nonomuraea</taxon>
    </lineage>
</organism>
<reference evidence="1 2" key="1">
    <citation type="submission" date="2024-10" db="EMBL/GenBank/DDBJ databases">
        <title>The Natural Products Discovery Center: Release of the First 8490 Sequenced Strains for Exploring Actinobacteria Biosynthetic Diversity.</title>
        <authorList>
            <person name="Kalkreuter E."/>
            <person name="Kautsar S.A."/>
            <person name="Yang D."/>
            <person name="Bader C.D."/>
            <person name="Teijaro C.N."/>
            <person name="Fluegel L."/>
            <person name="Davis C.M."/>
            <person name="Simpson J.R."/>
            <person name="Lauterbach L."/>
            <person name="Steele A.D."/>
            <person name="Gui C."/>
            <person name="Meng S."/>
            <person name="Li G."/>
            <person name="Viehrig K."/>
            <person name="Ye F."/>
            <person name="Su P."/>
            <person name="Kiefer A.F."/>
            <person name="Nichols A."/>
            <person name="Cepeda A.J."/>
            <person name="Yan W."/>
            <person name="Fan B."/>
            <person name="Jiang Y."/>
            <person name="Adhikari A."/>
            <person name="Zheng C.-J."/>
            <person name="Schuster L."/>
            <person name="Cowan T.M."/>
            <person name="Smanski M.J."/>
            <person name="Chevrette M.G."/>
            <person name="De Carvalho L.P.S."/>
            <person name="Shen B."/>
        </authorList>
    </citation>
    <scope>NUCLEOTIDE SEQUENCE [LARGE SCALE GENOMIC DNA]</scope>
    <source>
        <strain evidence="1 2">NPDC050545</strain>
    </source>
</reference>
<name>A0ABW7Z7K7_9ACTN</name>
<comment type="caution">
    <text evidence="1">The sequence shown here is derived from an EMBL/GenBank/DDBJ whole genome shotgun (WGS) entry which is preliminary data.</text>
</comment>
<keyword evidence="2" id="KW-1185">Reference proteome</keyword>
<accession>A0ABW7Z7K7</accession>
<sequence>MKELSWPEVSARRLVRQGLADPVKGASPADLASAMAGVHAQVISAGEHSLALRLDGATRQDVQKALWEDGTLVKTYGPRGTVHLMAARDLPMWVAAMSTIPAGPSGLPEGAGLTPEQTEELMAAMRQVLTGAVLTTDELTEALVAAAGPWAGEKVMPAFQDMWPRWRQAVGHAANRGVICFGPNRGRKVTFTAPPPFEPVTGRHTLTTAYLHAYGPATPQQFARWLGTSITWATAAFAELDLEEVAFDGGRAWVLPGDTEAPRAEAQGVRLLPYFDAYPIAAQPRERLFPGRARERALNRGQAGNFPLLLLDGVVGGVWHQKRSGKKITITVETLEPLSPAHRLELGDQAARLGEIMDGAPVLTLGQVTVGPHA</sequence>
<dbReference type="EMBL" id="JBITGY010000013">
    <property type="protein sequence ID" value="MFI6504088.1"/>
    <property type="molecule type" value="Genomic_DNA"/>
</dbReference>
<dbReference type="RefSeq" id="WP_397089845.1">
    <property type="nucleotide sequence ID" value="NZ_JBITGY010000013.1"/>
</dbReference>
<evidence type="ECO:0000313" key="1">
    <source>
        <dbReference type="EMBL" id="MFI6504088.1"/>
    </source>
</evidence>
<gene>
    <name evidence="1" type="ORF">ACIBG2_42350</name>
</gene>
<dbReference type="InterPro" id="IPR009351">
    <property type="entry name" value="AlkZ-like"/>
</dbReference>
<dbReference type="PANTHER" id="PTHR38479:SF2">
    <property type="entry name" value="WINGED HELIX DNA-BINDING DOMAIN-CONTAINING PROTEIN"/>
    <property type="match status" value="1"/>
</dbReference>
<dbReference type="GO" id="GO:0003677">
    <property type="term" value="F:DNA binding"/>
    <property type="evidence" value="ECO:0007669"/>
    <property type="project" value="UniProtKB-KW"/>
</dbReference>
<dbReference type="Pfam" id="PF06224">
    <property type="entry name" value="AlkZ-like"/>
    <property type="match status" value="1"/>
</dbReference>
<protein>
    <submittedName>
        <fullName evidence="1">Winged helix DNA-binding domain-containing protein</fullName>
    </submittedName>
</protein>
<dbReference type="Proteomes" id="UP001612741">
    <property type="component" value="Unassembled WGS sequence"/>
</dbReference>
<evidence type="ECO:0000313" key="2">
    <source>
        <dbReference type="Proteomes" id="UP001612741"/>
    </source>
</evidence>